<keyword evidence="2" id="KW-1185">Reference proteome</keyword>
<evidence type="ECO:0000313" key="2">
    <source>
        <dbReference type="Proteomes" id="UP000184327"/>
    </source>
</evidence>
<accession>A0A1M5D6Z8</accession>
<dbReference type="Proteomes" id="UP000184327">
    <property type="component" value="Unassembled WGS sequence"/>
</dbReference>
<gene>
    <name evidence="1" type="ORF">SAMN02745117_02323</name>
</gene>
<dbReference type="EMBL" id="FQUZ01000031">
    <property type="protein sequence ID" value="SHF62819.1"/>
    <property type="molecule type" value="Genomic_DNA"/>
</dbReference>
<proteinExistence type="predicted"/>
<organism evidence="1 2">
    <name type="scientific">Lampropedia hyalina DSM 16112</name>
    <dbReference type="NCBI Taxonomy" id="1122156"/>
    <lineage>
        <taxon>Bacteria</taxon>
        <taxon>Pseudomonadati</taxon>
        <taxon>Pseudomonadota</taxon>
        <taxon>Betaproteobacteria</taxon>
        <taxon>Burkholderiales</taxon>
        <taxon>Comamonadaceae</taxon>
        <taxon>Lampropedia</taxon>
    </lineage>
</organism>
<evidence type="ECO:0008006" key="3">
    <source>
        <dbReference type="Google" id="ProtNLM"/>
    </source>
</evidence>
<evidence type="ECO:0000313" key="1">
    <source>
        <dbReference type="EMBL" id="SHF62819.1"/>
    </source>
</evidence>
<dbReference type="STRING" id="1122156.SAMN02745117_02323"/>
<reference evidence="1 2" key="1">
    <citation type="submission" date="2016-11" db="EMBL/GenBank/DDBJ databases">
        <authorList>
            <person name="Jaros S."/>
            <person name="Januszkiewicz K."/>
            <person name="Wedrychowicz H."/>
        </authorList>
    </citation>
    <scope>NUCLEOTIDE SEQUENCE [LARGE SCALE GENOMIC DNA]</scope>
    <source>
        <strain evidence="1 2">DSM 16112</strain>
    </source>
</reference>
<sequence length="201" mass="22419">MTRLPCSRRISPAALFVGGRNRLSLLCLCATLTLAGCASTDPVARQDLLNQSQAQVQQIRGTPLAVYAVDGKSHWFYPMGSRDDSARELLVFDAAGLLIAQRPAWTREAFTQIQIEQDGHLELLQAFGPPLRQGVQPRSLLRAAAEEESTTAAAPPNAPYWQYAFRERHQDFYVHILFSDDRKVSEVRIFQDPAADRLLSP</sequence>
<dbReference type="RefSeq" id="WP_143164513.1">
    <property type="nucleotide sequence ID" value="NZ_FQUZ01000031.1"/>
</dbReference>
<dbReference type="AlphaFoldDB" id="A0A1M5D6Z8"/>
<dbReference type="OrthoDB" id="8962020at2"/>
<name>A0A1M5D6Z8_9BURK</name>
<protein>
    <recommendedName>
        <fullName evidence="3">SmpA / OmlA family protein</fullName>
    </recommendedName>
</protein>